<reference evidence="4" key="1">
    <citation type="submission" date="2020-10" db="EMBL/GenBank/DDBJ databases">
        <title>Unveiling of a novel bifunctional photoreceptor, Dualchrome1, isolated from a cosmopolitan green alga.</title>
        <authorList>
            <person name="Suzuki S."/>
            <person name="Kawachi M."/>
        </authorList>
    </citation>
    <scope>NUCLEOTIDE SEQUENCE</scope>
    <source>
        <strain evidence="4">NIES 2893</strain>
    </source>
</reference>
<keyword evidence="1" id="KW-0863">Zinc-finger</keyword>
<dbReference type="Proteomes" id="UP000660262">
    <property type="component" value="Unassembled WGS sequence"/>
</dbReference>
<protein>
    <recommendedName>
        <fullName evidence="3">CCHC-type domain-containing protein</fullName>
    </recommendedName>
</protein>
<evidence type="ECO:0000313" key="4">
    <source>
        <dbReference type="EMBL" id="GHP07786.1"/>
    </source>
</evidence>
<evidence type="ECO:0000256" key="2">
    <source>
        <dbReference type="SAM" id="MobiDB-lite"/>
    </source>
</evidence>
<keyword evidence="1" id="KW-0479">Metal-binding</keyword>
<sequence length="558" mass="62266">MASNQTDAKLRLEFDGKTPELWIGYQAKFEARLRQIKRVGVTKKYFKKTIFQPNSISGFMLFDALSDKPGGFDDNDEPFWSERQVRDQRALFDNIMATQAMNSPLITQLSGFAAFNDCGVRAWKFLLQMFRSRMEESIGLRISQLTSIQQSDGETLDEYSQRAATMLSELRQLGRPQEDASSVNHILTGLREEYNTIRGVWRMTIAQRRRSGQYDGDDEIETGMKDLLELMREEAEATREREVRSGKVNAAGKQGTTSVQSLKAILKTKGIDVSHKQVVNMTRMMSKGKKKVGKRYGPGSYGNYTDERTCHRCGRKGHIKVKCFAKTHKNGKPLTDDPPAKKPDNANPVEVNTTKVSQNTEAETRAAVKNVFAGLMASLMAAVTSADDIVQIFLSKPAESATSVPFILDSGATHTCTPYKLDLTSIRNLQQKVRIAYGEGESGDIVRAGTLRGCTSSLASITAFHAPKLKHRLLSYADLEDHNFTVDIAGRSIRHSHSTESYPIVRVNRLYIVWIPLEERNSIAVNLSLRSGRTTQVTVSNGAEGKFLTESARKAAED</sequence>
<evidence type="ECO:0000313" key="5">
    <source>
        <dbReference type="Proteomes" id="UP000660262"/>
    </source>
</evidence>
<dbReference type="PROSITE" id="PS50158">
    <property type="entry name" value="ZF_CCHC"/>
    <property type="match status" value="1"/>
</dbReference>
<feature type="compositionally biased region" description="Basic and acidic residues" evidence="2">
    <location>
        <begin position="334"/>
        <end position="344"/>
    </location>
</feature>
<dbReference type="GO" id="GO:0008270">
    <property type="term" value="F:zinc ion binding"/>
    <property type="evidence" value="ECO:0007669"/>
    <property type="project" value="UniProtKB-KW"/>
</dbReference>
<evidence type="ECO:0000259" key="3">
    <source>
        <dbReference type="PROSITE" id="PS50158"/>
    </source>
</evidence>
<name>A0A830HK81_9CHLO</name>
<keyword evidence="1" id="KW-0862">Zinc</keyword>
<proteinExistence type="predicted"/>
<accession>A0A830HK81</accession>
<comment type="caution">
    <text evidence="4">The sequence shown here is derived from an EMBL/GenBank/DDBJ whole genome shotgun (WGS) entry which is preliminary data.</text>
</comment>
<dbReference type="EMBL" id="BNJQ01000018">
    <property type="protein sequence ID" value="GHP07786.1"/>
    <property type="molecule type" value="Genomic_DNA"/>
</dbReference>
<evidence type="ECO:0000256" key="1">
    <source>
        <dbReference type="PROSITE-ProRule" id="PRU00047"/>
    </source>
</evidence>
<dbReference type="AlphaFoldDB" id="A0A830HK81"/>
<feature type="domain" description="CCHC-type" evidence="3">
    <location>
        <begin position="310"/>
        <end position="323"/>
    </location>
</feature>
<gene>
    <name evidence="4" type="ORF">PPROV_000652800</name>
</gene>
<keyword evidence="5" id="KW-1185">Reference proteome</keyword>
<dbReference type="InterPro" id="IPR001878">
    <property type="entry name" value="Znf_CCHC"/>
</dbReference>
<dbReference type="Pfam" id="PF14787">
    <property type="entry name" value="zf-CCHC_5"/>
    <property type="match status" value="1"/>
</dbReference>
<feature type="region of interest" description="Disordered" evidence="2">
    <location>
        <begin position="329"/>
        <end position="351"/>
    </location>
</feature>
<dbReference type="GO" id="GO:0003676">
    <property type="term" value="F:nucleic acid binding"/>
    <property type="evidence" value="ECO:0007669"/>
    <property type="project" value="InterPro"/>
</dbReference>
<organism evidence="4 5">
    <name type="scientific">Pycnococcus provasolii</name>
    <dbReference type="NCBI Taxonomy" id="41880"/>
    <lineage>
        <taxon>Eukaryota</taxon>
        <taxon>Viridiplantae</taxon>
        <taxon>Chlorophyta</taxon>
        <taxon>Pseudoscourfieldiophyceae</taxon>
        <taxon>Pseudoscourfieldiales</taxon>
        <taxon>Pycnococcaceae</taxon>
        <taxon>Pycnococcus</taxon>
    </lineage>
</organism>